<dbReference type="InterPro" id="IPR027417">
    <property type="entry name" value="P-loop_NTPase"/>
</dbReference>
<dbReference type="Proteomes" id="UP000613266">
    <property type="component" value="Unassembled WGS sequence"/>
</dbReference>
<feature type="non-terminal residue" evidence="4">
    <location>
        <position position="1"/>
    </location>
</feature>
<protein>
    <submittedName>
        <fullName evidence="4">AAA family ATPase</fullName>
    </submittedName>
</protein>
<dbReference type="InterPro" id="IPR041664">
    <property type="entry name" value="AAA_16"/>
</dbReference>
<evidence type="ECO:0000313" key="4">
    <source>
        <dbReference type="EMBL" id="MBH9579535.1"/>
    </source>
</evidence>
<dbReference type="SUPFAM" id="SSF52540">
    <property type="entry name" value="P-loop containing nucleoside triphosphate hydrolases"/>
    <property type="match status" value="1"/>
</dbReference>
<evidence type="ECO:0000313" key="5">
    <source>
        <dbReference type="Proteomes" id="UP000613266"/>
    </source>
</evidence>
<keyword evidence="2" id="KW-0067">ATP-binding</keyword>
<dbReference type="GO" id="GO:0004016">
    <property type="term" value="F:adenylate cyclase activity"/>
    <property type="evidence" value="ECO:0007669"/>
    <property type="project" value="TreeGrafter"/>
</dbReference>
<dbReference type="PANTHER" id="PTHR16305:SF35">
    <property type="entry name" value="TRANSCRIPTIONAL ACTIVATOR DOMAIN"/>
    <property type="match status" value="1"/>
</dbReference>
<proteinExistence type="predicted"/>
<dbReference type="RefSeq" id="WP_198113484.1">
    <property type="nucleotide sequence ID" value="NZ_JAEDAK010000025.1"/>
</dbReference>
<dbReference type="Gene3D" id="3.40.50.300">
    <property type="entry name" value="P-loop containing nucleotide triphosphate hydrolases"/>
    <property type="match status" value="1"/>
</dbReference>
<sequence length="898" mass="94278">TPAALPPALPAALRRPPQLVGREALCQALARHLALGRSALLAGPGGVGKSRLLQHLAGAAEGLVWVDARPGDALVPGGVVGQLLAAALARFAPALDAATAADLRIWLPHTETRAVPDLRSGLEHLRTLEAVVRALSACHARGLRLLVVDDLQFADSASLELLHRLLGRWLAQAAEAPGQAPQLLMGARPQELPPAGLALLATLAGHEQGQVFEMVPLEPAAVAELVHSLQLPAALDASWGADGRQALAAALHATVGGSPAYVLEALRQLALDGFASWQPGQPLPVPASLRETLRRRVERLPAEALQLAQLAAVAQADFDIELAEAALGRPALALAPLLAALEAAWVFDGARFSHDLVAEAVHSLLPAALVAPLHRRVAEHLIARGGQQAARIAHHLQAAGAARQAAPWLLRAGAAARARWQLAEAAEAFEAASLGLDAPEQQAAAFDAGCEALRCWVELRRFARTQALLERMAEQPRSMAERARLRARAVLHLFHSRRMGESVAAAQTLADELAQSVAELPAEELVYALRAVCLAVQGGLPAARVLALCDALEPAVRAQGGELQAGFALARGGTLLWDAQPLQASVALEAAWLDLGPGCDPFLKRSVGNQLMRVRQALGDLPGACALGQALLTPQAGADDASFAADVLSLLALMQVAQGQGAEGLRSIERLRACLQAAGEPMRELYAITIALCLLMLGRPGDARAELDAHTQPPGREGYALYDFALLVARARLARAAGEDLAPWCARLEAVGPLPTGGQLQRRVALAALHPAPLAELEALLQALRERGQHGLLRTVLLAAARAAQAEGARARAVEHAQSALALASCVEAWSDEPASVWWQAYEVLRACGAHDAAQAALAAGQRWVQAGVAQWQTQAERHAWCQGNPVHRTLLAGGAEG</sequence>
<dbReference type="PANTHER" id="PTHR16305">
    <property type="entry name" value="TESTICULAR SOLUBLE ADENYLYL CYCLASE"/>
    <property type="match status" value="1"/>
</dbReference>
<evidence type="ECO:0000256" key="2">
    <source>
        <dbReference type="ARBA" id="ARBA00022840"/>
    </source>
</evidence>
<feature type="domain" description="Orc1-like AAA ATPase" evidence="3">
    <location>
        <begin position="18"/>
        <end position="168"/>
    </location>
</feature>
<keyword evidence="5" id="KW-1185">Reference proteome</keyword>
<keyword evidence="1" id="KW-0547">Nucleotide-binding</keyword>
<accession>A0A931J777</accession>
<evidence type="ECO:0000259" key="3">
    <source>
        <dbReference type="Pfam" id="PF13191"/>
    </source>
</evidence>
<dbReference type="AlphaFoldDB" id="A0A931J777"/>
<reference evidence="4" key="1">
    <citation type="submission" date="2020-12" db="EMBL/GenBank/DDBJ databases">
        <title>The genome sequence of Inhella sp. 1Y17.</title>
        <authorList>
            <person name="Liu Y."/>
        </authorList>
    </citation>
    <scope>NUCLEOTIDE SEQUENCE</scope>
    <source>
        <strain evidence="4">1Y17</strain>
    </source>
</reference>
<organism evidence="4 5">
    <name type="scientific">Inhella proteolytica</name>
    <dbReference type="NCBI Taxonomy" id="2795029"/>
    <lineage>
        <taxon>Bacteria</taxon>
        <taxon>Pseudomonadati</taxon>
        <taxon>Pseudomonadota</taxon>
        <taxon>Betaproteobacteria</taxon>
        <taxon>Burkholderiales</taxon>
        <taxon>Sphaerotilaceae</taxon>
        <taxon>Inhella</taxon>
    </lineage>
</organism>
<name>A0A931J777_9BURK</name>
<dbReference type="Pfam" id="PF13191">
    <property type="entry name" value="AAA_16"/>
    <property type="match status" value="1"/>
</dbReference>
<dbReference type="EMBL" id="JAEDAK010000025">
    <property type="protein sequence ID" value="MBH9579535.1"/>
    <property type="molecule type" value="Genomic_DNA"/>
</dbReference>
<dbReference type="GO" id="GO:0005524">
    <property type="term" value="F:ATP binding"/>
    <property type="evidence" value="ECO:0007669"/>
    <property type="project" value="UniProtKB-KW"/>
</dbReference>
<dbReference type="GO" id="GO:0005737">
    <property type="term" value="C:cytoplasm"/>
    <property type="evidence" value="ECO:0007669"/>
    <property type="project" value="TreeGrafter"/>
</dbReference>
<evidence type="ECO:0000256" key="1">
    <source>
        <dbReference type="ARBA" id="ARBA00022741"/>
    </source>
</evidence>
<comment type="caution">
    <text evidence="4">The sequence shown here is derived from an EMBL/GenBank/DDBJ whole genome shotgun (WGS) entry which is preliminary data.</text>
</comment>
<gene>
    <name evidence="4" type="ORF">I7X39_21770</name>
</gene>